<proteinExistence type="predicted"/>
<dbReference type="PANTHER" id="PTHR16026:SF0">
    <property type="entry name" value="CARTILAGE ACIDIC PROTEIN 1"/>
    <property type="match status" value="1"/>
</dbReference>
<gene>
    <name evidence="4" type="ORF">UFOPK3046_01671</name>
</gene>
<accession>A0A6J6ZQ21</accession>
<keyword evidence="1" id="KW-0732">Signal</keyword>
<dbReference type="SUPFAM" id="SSF69318">
    <property type="entry name" value="Integrin alpha N-terminal domain"/>
    <property type="match status" value="2"/>
</dbReference>
<dbReference type="InterPro" id="IPR013517">
    <property type="entry name" value="FG-GAP"/>
</dbReference>
<sequence length="628" mass="67364">MRGMRTGRAVVLALCLFASACSAGSNADSSSTTSSTTKVRTDSADVGLAPEPIPDPTAKVPEKDINGITFTDVTKAAGLDRDHSTRDQIGEDGMSAAVSVVDIDEDGWPDIFLSRVGDSNSMYRNNGDGTFTDIEVGLGGQNPEFGTGPAVFFDANGDRHVDVYMAAIGAESDRLYMNDGTGFFIDSTAEAGMFQPPPSQLRNGDQVHGLTVGDVNADGNLDLVAVQWDTAVPESAAVAGAQRESSSGDKRFDRAGNICKSTQKFRNEGFSRVPNSSPNRSRLWINNGDGTFRDGTAEWGVKFDQILAFTPVLNDVDGDGRPDLAITGDACTSRLYRNVDGKRFEDVTESAGVGTDENGMGSTFRDIDGDGDPDWLISSISYPTKTGDCPIVSSITGCSGNRLYLNDGDGKFTDATDKFGLRHGWWGWGSAIEDFGNDGNLEVAMANGFSAAEALRPENGDWTQDYFNVFRKDPMRFWVSTKDGYKDAAFQVGLEDFGVGLGLVPVDFNRDGNLDLIMAKSEDPPRLFQNNTPTRGWLDVRLEDAGTPGNSNGIGARVEVTVKAGEEPVVAEISTGGSYESQKLPEMHVGLGKQKSVANIDVYWPGETKAQQLSDVKGNQVITIKREP</sequence>
<dbReference type="EMBL" id="CAFAAQ010000192">
    <property type="protein sequence ID" value="CAB4819497.1"/>
    <property type="molecule type" value="Genomic_DNA"/>
</dbReference>
<feature type="domain" description="ASPIC/UnbV" evidence="3">
    <location>
        <begin position="553"/>
        <end position="623"/>
    </location>
</feature>
<feature type="compositionally biased region" description="Low complexity" evidence="2">
    <location>
        <begin position="23"/>
        <end position="37"/>
    </location>
</feature>
<dbReference type="InterPro" id="IPR011519">
    <property type="entry name" value="UnbV_ASPIC"/>
</dbReference>
<dbReference type="PANTHER" id="PTHR16026">
    <property type="entry name" value="CARTILAGE ACIDIC PROTEIN 1"/>
    <property type="match status" value="1"/>
</dbReference>
<evidence type="ECO:0000313" key="4">
    <source>
        <dbReference type="EMBL" id="CAB4819497.1"/>
    </source>
</evidence>
<evidence type="ECO:0000256" key="1">
    <source>
        <dbReference type="ARBA" id="ARBA00022729"/>
    </source>
</evidence>
<evidence type="ECO:0000256" key="2">
    <source>
        <dbReference type="SAM" id="MobiDB-lite"/>
    </source>
</evidence>
<dbReference type="Gene3D" id="2.130.10.130">
    <property type="entry name" value="Integrin alpha, N-terminal"/>
    <property type="match status" value="2"/>
</dbReference>
<protein>
    <submittedName>
        <fullName evidence="4">Unannotated protein</fullName>
    </submittedName>
</protein>
<dbReference type="Pfam" id="PF07593">
    <property type="entry name" value="UnbV_ASPIC"/>
    <property type="match status" value="1"/>
</dbReference>
<dbReference type="Pfam" id="PF13517">
    <property type="entry name" value="FG-GAP_3"/>
    <property type="match status" value="3"/>
</dbReference>
<organism evidence="4">
    <name type="scientific">freshwater metagenome</name>
    <dbReference type="NCBI Taxonomy" id="449393"/>
    <lineage>
        <taxon>unclassified sequences</taxon>
        <taxon>metagenomes</taxon>
        <taxon>ecological metagenomes</taxon>
    </lineage>
</organism>
<dbReference type="InterPro" id="IPR027039">
    <property type="entry name" value="Crtac1"/>
</dbReference>
<dbReference type="AlphaFoldDB" id="A0A6J6ZQ21"/>
<dbReference type="PROSITE" id="PS51257">
    <property type="entry name" value="PROKAR_LIPOPROTEIN"/>
    <property type="match status" value="1"/>
</dbReference>
<name>A0A6J6ZQ21_9ZZZZ</name>
<evidence type="ECO:0000259" key="3">
    <source>
        <dbReference type="Pfam" id="PF07593"/>
    </source>
</evidence>
<feature type="region of interest" description="Disordered" evidence="2">
    <location>
        <begin position="23"/>
        <end position="63"/>
    </location>
</feature>
<reference evidence="4" key="1">
    <citation type="submission" date="2020-05" db="EMBL/GenBank/DDBJ databases">
        <authorList>
            <person name="Chiriac C."/>
            <person name="Salcher M."/>
            <person name="Ghai R."/>
            <person name="Kavagutti S V."/>
        </authorList>
    </citation>
    <scope>NUCLEOTIDE SEQUENCE</scope>
</reference>
<dbReference type="InterPro" id="IPR028994">
    <property type="entry name" value="Integrin_alpha_N"/>
</dbReference>